<evidence type="ECO:0000313" key="2">
    <source>
        <dbReference type="Proteomes" id="UP001052739"/>
    </source>
</evidence>
<comment type="caution">
    <text evidence="1">The sequence shown here is derived from an EMBL/GenBank/DDBJ whole genome shotgun (WGS) entry which is preliminary data.</text>
</comment>
<reference evidence="1" key="1">
    <citation type="submission" date="2024-05" db="EMBL/GenBank/DDBJ databases">
        <title>Whole genome shotgun sequence of Streptomyces hydrogenans NBRC 13475.</title>
        <authorList>
            <person name="Komaki H."/>
            <person name="Tamura T."/>
        </authorList>
    </citation>
    <scope>NUCLEOTIDE SEQUENCE</scope>
    <source>
        <strain evidence="1">NBRC 13475</strain>
    </source>
</reference>
<proteinExistence type="predicted"/>
<dbReference type="Proteomes" id="UP001052739">
    <property type="component" value="Unassembled WGS sequence"/>
</dbReference>
<evidence type="ECO:0008006" key="3">
    <source>
        <dbReference type="Google" id="ProtNLM"/>
    </source>
</evidence>
<dbReference type="EMBL" id="BNDW01000117">
    <property type="protein sequence ID" value="GHI27509.1"/>
    <property type="molecule type" value="Genomic_DNA"/>
</dbReference>
<sequence>MISRLENLPNGVIGFEASGKISAEDYRDAVLPALTHAAEAGEVRFLLVVRDFDGMSGGALWEDLKVGAEHLRKWKRIALVTDIEWMAHVTSLFGWMTPGETKTFPLADRDRALAWAAG</sequence>
<dbReference type="InterPro" id="IPR038396">
    <property type="entry name" value="SpoIIAA-like_sf"/>
</dbReference>
<dbReference type="RefSeq" id="WP_190223931.1">
    <property type="nucleotide sequence ID" value="NZ_BNBS01000044.1"/>
</dbReference>
<dbReference type="InterPro" id="IPR036513">
    <property type="entry name" value="STAS_dom_sf"/>
</dbReference>
<dbReference type="Pfam" id="PF11964">
    <property type="entry name" value="SpoIIAA-like"/>
    <property type="match status" value="1"/>
</dbReference>
<dbReference type="Gene3D" id="3.40.50.10600">
    <property type="entry name" value="SpoIIaa-like domains"/>
    <property type="match status" value="1"/>
</dbReference>
<name>A0ABQ3PR66_9ACTN</name>
<evidence type="ECO:0000313" key="1">
    <source>
        <dbReference type="EMBL" id="GHI27509.1"/>
    </source>
</evidence>
<protein>
    <recommendedName>
        <fullName evidence="3">STAS/SEC14 domain-containing protein</fullName>
    </recommendedName>
</protein>
<dbReference type="SUPFAM" id="SSF52091">
    <property type="entry name" value="SpoIIaa-like"/>
    <property type="match status" value="1"/>
</dbReference>
<organism evidence="1 2">
    <name type="scientific">Streptomyces hydrogenans</name>
    <dbReference type="NCBI Taxonomy" id="1873719"/>
    <lineage>
        <taxon>Bacteria</taxon>
        <taxon>Bacillati</taxon>
        <taxon>Actinomycetota</taxon>
        <taxon>Actinomycetes</taxon>
        <taxon>Kitasatosporales</taxon>
        <taxon>Streptomycetaceae</taxon>
        <taxon>Streptomyces</taxon>
    </lineage>
</organism>
<keyword evidence="2" id="KW-1185">Reference proteome</keyword>
<dbReference type="InterPro" id="IPR021866">
    <property type="entry name" value="SpoIIAA-like"/>
</dbReference>
<gene>
    <name evidence="1" type="ORF">Shyd_88800</name>
</gene>
<accession>A0ABQ3PR66</accession>